<dbReference type="GO" id="GO:0042102">
    <property type="term" value="P:positive regulation of T cell proliferation"/>
    <property type="evidence" value="ECO:0007669"/>
    <property type="project" value="TreeGrafter"/>
</dbReference>
<dbReference type="InterPro" id="IPR013106">
    <property type="entry name" value="Ig_V-set"/>
</dbReference>
<evidence type="ECO:0000256" key="7">
    <source>
        <dbReference type="ARBA" id="ARBA00023157"/>
    </source>
</evidence>
<dbReference type="InterPro" id="IPR003599">
    <property type="entry name" value="Ig_sub"/>
</dbReference>
<evidence type="ECO:0000313" key="14">
    <source>
        <dbReference type="Proteomes" id="UP000261380"/>
    </source>
</evidence>
<feature type="transmembrane region" description="Helical" evidence="11">
    <location>
        <begin position="190"/>
        <end position="209"/>
    </location>
</feature>
<keyword evidence="2" id="KW-1003">Cell membrane</keyword>
<evidence type="ECO:0000256" key="11">
    <source>
        <dbReference type="SAM" id="Phobius"/>
    </source>
</evidence>
<dbReference type="GO" id="GO:0031295">
    <property type="term" value="P:T cell costimulation"/>
    <property type="evidence" value="ECO:0007669"/>
    <property type="project" value="TreeGrafter"/>
</dbReference>
<reference evidence="13" key="1">
    <citation type="submission" date="2025-08" db="UniProtKB">
        <authorList>
            <consortium name="Ensembl"/>
        </authorList>
    </citation>
    <scope>IDENTIFICATION</scope>
</reference>
<dbReference type="SMART" id="SM00408">
    <property type="entry name" value="IGc2"/>
    <property type="match status" value="1"/>
</dbReference>
<proteinExistence type="predicted"/>
<evidence type="ECO:0000256" key="9">
    <source>
        <dbReference type="ARBA" id="ARBA00023180"/>
    </source>
</evidence>
<accession>A0A3B5N0J3</accession>
<sequence>HSDMILPSAPSCQLLHMMIMVFGILLHMSLQVSAVETYEGQSILLFCEFEIFELDRPTVKWSRSDLSPPIVHQRQEEGDELMDQNQLYTGRTSMKADALETGDLSLKLTNLQTSDTGTYSCTVRNVMGERRVRDEELLVKELFPSWAKALLVLFVLVLTVAAGIILYYFRHRLRPELKVEMEKKKMHSSFIYFVFNVIFYVFCYMLNFVSTYNI</sequence>
<feature type="domain" description="Ig-like" evidence="12">
    <location>
        <begin position="10"/>
        <end position="133"/>
    </location>
</feature>
<keyword evidence="7" id="KW-1015">Disulfide bond</keyword>
<name>A0A3B5N0J3_9TELE</name>
<evidence type="ECO:0000256" key="1">
    <source>
        <dbReference type="ARBA" id="ARBA00004251"/>
    </source>
</evidence>
<dbReference type="GeneTree" id="ENSGT01150000288052"/>
<dbReference type="PANTHER" id="PTHR25466">
    <property type="entry name" value="T-LYMPHOCYTE ACTIVATION ANTIGEN"/>
    <property type="match status" value="1"/>
</dbReference>
<evidence type="ECO:0000256" key="3">
    <source>
        <dbReference type="ARBA" id="ARBA00022692"/>
    </source>
</evidence>
<dbReference type="SMART" id="SM00409">
    <property type="entry name" value="IG"/>
    <property type="match status" value="1"/>
</dbReference>
<dbReference type="PANTHER" id="PTHR25466:SF14">
    <property type="entry name" value="BUTYROPHILIN SUBFAMILY 2 MEMBER A2-LIKE-RELATED"/>
    <property type="match status" value="1"/>
</dbReference>
<feature type="transmembrane region" description="Helical" evidence="11">
    <location>
        <begin position="146"/>
        <end position="169"/>
    </location>
</feature>
<protein>
    <recommendedName>
        <fullName evidence="12">Ig-like domain-containing protein</fullName>
    </recommendedName>
</protein>
<dbReference type="InterPro" id="IPR013783">
    <property type="entry name" value="Ig-like_fold"/>
</dbReference>
<keyword evidence="14" id="KW-1185">Reference proteome</keyword>
<evidence type="ECO:0000256" key="6">
    <source>
        <dbReference type="ARBA" id="ARBA00023136"/>
    </source>
</evidence>
<dbReference type="Ensembl" id="ENSXCOT00000027002.1">
    <property type="protein sequence ID" value="ENSXCOP00000026675.1"/>
    <property type="gene ID" value="ENSXCOG00000019930.1"/>
</dbReference>
<comment type="subcellular location">
    <subcellularLocation>
        <location evidence="1">Cell membrane</location>
        <topology evidence="1">Single-pass type I membrane protein</topology>
    </subcellularLocation>
</comment>
<evidence type="ECO:0000256" key="10">
    <source>
        <dbReference type="ARBA" id="ARBA00023319"/>
    </source>
</evidence>
<dbReference type="InterPro" id="IPR051713">
    <property type="entry name" value="T-cell_Activation_Regulation"/>
</dbReference>
<dbReference type="PROSITE" id="PS50835">
    <property type="entry name" value="IG_LIKE"/>
    <property type="match status" value="1"/>
</dbReference>
<dbReference type="InterPro" id="IPR007110">
    <property type="entry name" value="Ig-like_dom"/>
</dbReference>
<dbReference type="GO" id="GO:0006955">
    <property type="term" value="P:immune response"/>
    <property type="evidence" value="ECO:0007669"/>
    <property type="project" value="TreeGrafter"/>
</dbReference>
<evidence type="ECO:0000313" key="13">
    <source>
        <dbReference type="Ensembl" id="ENSXCOP00000026675.1"/>
    </source>
</evidence>
<evidence type="ECO:0000256" key="5">
    <source>
        <dbReference type="ARBA" id="ARBA00022989"/>
    </source>
</evidence>
<dbReference type="AlphaFoldDB" id="A0A3B5N0J3"/>
<evidence type="ECO:0000256" key="4">
    <source>
        <dbReference type="ARBA" id="ARBA00022729"/>
    </source>
</evidence>
<dbReference type="InterPro" id="IPR036179">
    <property type="entry name" value="Ig-like_dom_sf"/>
</dbReference>
<dbReference type="Pfam" id="PF07686">
    <property type="entry name" value="V-set"/>
    <property type="match status" value="1"/>
</dbReference>
<dbReference type="InterPro" id="IPR003598">
    <property type="entry name" value="Ig_sub2"/>
</dbReference>
<reference evidence="13" key="2">
    <citation type="submission" date="2025-09" db="UniProtKB">
        <authorList>
            <consortium name="Ensembl"/>
        </authorList>
    </citation>
    <scope>IDENTIFICATION</scope>
</reference>
<dbReference type="Proteomes" id="UP000261380">
    <property type="component" value="Unplaced"/>
</dbReference>
<evidence type="ECO:0000256" key="8">
    <source>
        <dbReference type="ARBA" id="ARBA00023170"/>
    </source>
</evidence>
<dbReference type="GO" id="GO:0042130">
    <property type="term" value="P:negative regulation of T cell proliferation"/>
    <property type="evidence" value="ECO:0007669"/>
    <property type="project" value="TreeGrafter"/>
</dbReference>
<evidence type="ECO:0000256" key="2">
    <source>
        <dbReference type="ARBA" id="ARBA00022475"/>
    </source>
</evidence>
<keyword evidence="8" id="KW-0675">Receptor</keyword>
<dbReference type="GO" id="GO:0009897">
    <property type="term" value="C:external side of plasma membrane"/>
    <property type="evidence" value="ECO:0007669"/>
    <property type="project" value="TreeGrafter"/>
</dbReference>
<keyword evidence="10" id="KW-0393">Immunoglobulin domain</keyword>
<keyword evidence="4" id="KW-0732">Signal</keyword>
<dbReference type="GO" id="GO:0007166">
    <property type="term" value="P:cell surface receptor signaling pathway"/>
    <property type="evidence" value="ECO:0007669"/>
    <property type="project" value="TreeGrafter"/>
</dbReference>
<evidence type="ECO:0000259" key="12">
    <source>
        <dbReference type="PROSITE" id="PS50835"/>
    </source>
</evidence>
<feature type="transmembrane region" description="Helical" evidence="11">
    <location>
        <begin position="12"/>
        <end position="30"/>
    </location>
</feature>
<dbReference type="GO" id="GO:0071222">
    <property type="term" value="P:cellular response to lipopolysaccharide"/>
    <property type="evidence" value="ECO:0007669"/>
    <property type="project" value="TreeGrafter"/>
</dbReference>
<dbReference type="SUPFAM" id="SSF48726">
    <property type="entry name" value="Immunoglobulin"/>
    <property type="match status" value="1"/>
</dbReference>
<dbReference type="STRING" id="32473.ENSXCOP00000026675"/>
<keyword evidence="3 11" id="KW-0812">Transmembrane</keyword>
<organism evidence="13 14">
    <name type="scientific">Xiphophorus couchianus</name>
    <name type="common">Monterrey platyfish</name>
    <dbReference type="NCBI Taxonomy" id="32473"/>
    <lineage>
        <taxon>Eukaryota</taxon>
        <taxon>Metazoa</taxon>
        <taxon>Chordata</taxon>
        <taxon>Craniata</taxon>
        <taxon>Vertebrata</taxon>
        <taxon>Euteleostomi</taxon>
        <taxon>Actinopterygii</taxon>
        <taxon>Neopterygii</taxon>
        <taxon>Teleostei</taxon>
        <taxon>Neoteleostei</taxon>
        <taxon>Acanthomorphata</taxon>
        <taxon>Ovalentaria</taxon>
        <taxon>Atherinomorphae</taxon>
        <taxon>Cyprinodontiformes</taxon>
        <taxon>Poeciliidae</taxon>
        <taxon>Poeciliinae</taxon>
        <taxon>Xiphophorus</taxon>
    </lineage>
</organism>
<keyword evidence="9" id="KW-0325">Glycoprotein</keyword>
<dbReference type="Gene3D" id="2.60.40.10">
    <property type="entry name" value="Immunoglobulins"/>
    <property type="match status" value="1"/>
</dbReference>
<keyword evidence="6 11" id="KW-0472">Membrane</keyword>
<dbReference type="SMART" id="SM00406">
    <property type="entry name" value="IGv"/>
    <property type="match status" value="1"/>
</dbReference>
<keyword evidence="5 11" id="KW-1133">Transmembrane helix</keyword>